<comment type="caution">
    <text evidence="2">The sequence shown here is derived from an EMBL/GenBank/DDBJ whole genome shotgun (WGS) entry which is preliminary data.</text>
</comment>
<dbReference type="RefSeq" id="WP_003516940.1">
    <property type="nucleotide sequence ID" value="NZ_CP013828.1"/>
</dbReference>
<gene>
    <name evidence="2" type="ORF">M972_11556</name>
</gene>
<name>A0AB36TD07_ACETH</name>
<feature type="transmembrane region" description="Helical" evidence="1">
    <location>
        <begin position="25"/>
        <end position="45"/>
    </location>
</feature>
<reference evidence="2 3" key="1">
    <citation type="submission" date="2017-09" db="EMBL/GenBank/DDBJ databases">
        <title>Evaluation of Pacific Biosciences Sequencing Technology to Finishing C. thermocellum Genome Sequences.</title>
        <authorList>
            <person name="Brown S."/>
        </authorList>
    </citation>
    <scope>NUCLEOTIDE SEQUENCE [LARGE SCALE GENOMIC DNA]</scope>
    <source>
        <strain evidence="2 3">AD2</strain>
    </source>
</reference>
<dbReference type="Proteomes" id="UP000223596">
    <property type="component" value="Unassembled WGS sequence"/>
</dbReference>
<sequence length="116" mass="13293">MNIKNALLCSIVNYKKWTVNPKIHTLFALIPAFNIWHFSGVYKYAKLVGKNVSPWIFPHLFTLPVMMPVYGCFAMLLFCDAPFIDRHTPFLMIRTGELPGWLGSSFTFSLPACYTL</sequence>
<protein>
    <submittedName>
        <fullName evidence="2">Uncharacterized protein</fullName>
    </submittedName>
</protein>
<dbReference type="EMBL" id="PDBW01000001">
    <property type="protein sequence ID" value="PFH01812.1"/>
    <property type="molecule type" value="Genomic_DNA"/>
</dbReference>
<evidence type="ECO:0000313" key="2">
    <source>
        <dbReference type="EMBL" id="PFH01812.1"/>
    </source>
</evidence>
<organism evidence="2 3">
    <name type="scientific">Acetivibrio thermocellus AD2</name>
    <dbReference type="NCBI Taxonomy" id="1138384"/>
    <lineage>
        <taxon>Bacteria</taxon>
        <taxon>Bacillati</taxon>
        <taxon>Bacillota</taxon>
        <taxon>Clostridia</taxon>
        <taxon>Eubacteriales</taxon>
        <taxon>Oscillospiraceae</taxon>
        <taxon>Acetivibrio</taxon>
    </lineage>
</organism>
<feature type="transmembrane region" description="Helical" evidence="1">
    <location>
        <begin position="65"/>
        <end position="84"/>
    </location>
</feature>
<dbReference type="GeneID" id="35803733"/>
<proteinExistence type="predicted"/>
<accession>A0AB36TD07</accession>
<keyword evidence="1" id="KW-1133">Transmembrane helix</keyword>
<keyword evidence="1" id="KW-0812">Transmembrane</keyword>
<dbReference type="AlphaFoldDB" id="A0AB36TD07"/>
<evidence type="ECO:0000313" key="3">
    <source>
        <dbReference type="Proteomes" id="UP000223596"/>
    </source>
</evidence>
<evidence type="ECO:0000256" key="1">
    <source>
        <dbReference type="SAM" id="Phobius"/>
    </source>
</evidence>
<keyword evidence="1" id="KW-0472">Membrane</keyword>